<evidence type="ECO:0000313" key="1">
    <source>
        <dbReference type="EMBL" id="SHN81731.1"/>
    </source>
</evidence>
<protein>
    <submittedName>
        <fullName evidence="1">Uncharacterized protein</fullName>
    </submittedName>
</protein>
<accession>A0A1M7UFD9</accession>
<gene>
    <name evidence="1" type="ORF">SAMN05444170_4885</name>
</gene>
<organism evidence="1 2">
    <name type="scientific">Bradyrhizobium erythrophlei</name>
    <dbReference type="NCBI Taxonomy" id="1437360"/>
    <lineage>
        <taxon>Bacteria</taxon>
        <taxon>Pseudomonadati</taxon>
        <taxon>Pseudomonadota</taxon>
        <taxon>Alphaproteobacteria</taxon>
        <taxon>Hyphomicrobiales</taxon>
        <taxon>Nitrobacteraceae</taxon>
        <taxon>Bradyrhizobium</taxon>
    </lineage>
</organism>
<evidence type="ECO:0000313" key="2">
    <source>
        <dbReference type="Proteomes" id="UP000184096"/>
    </source>
</evidence>
<dbReference type="SUPFAM" id="SSF57783">
    <property type="entry name" value="Zinc beta-ribbon"/>
    <property type="match status" value="1"/>
</dbReference>
<reference evidence="2" key="1">
    <citation type="submission" date="2016-11" db="EMBL/GenBank/DDBJ databases">
        <authorList>
            <person name="Varghese N."/>
            <person name="Submissions S."/>
        </authorList>
    </citation>
    <scope>NUCLEOTIDE SEQUENCE [LARGE SCALE GENOMIC DNA]</scope>
    <source>
        <strain evidence="2">GAS401</strain>
    </source>
</reference>
<dbReference type="Proteomes" id="UP000184096">
    <property type="component" value="Chromosome I"/>
</dbReference>
<dbReference type="RefSeq" id="WP_072821704.1">
    <property type="nucleotide sequence ID" value="NZ_LT670849.1"/>
</dbReference>
<name>A0A1M7UFD9_9BRAD</name>
<dbReference type="OrthoDB" id="8243935at2"/>
<proteinExistence type="predicted"/>
<dbReference type="EMBL" id="LT670849">
    <property type="protein sequence ID" value="SHN81731.1"/>
    <property type="molecule type" value="Genomic_DNA"/>
</dbReference>
<sequence length="71" mass="8072">MAGSIWTTEFFDCPKCRLGYAATKEQHATRRSGAFACEVCGTEVHAWSGYYDFFDWKIDQPAAPVFGKRWA</sequence>
<dbReference type="AlphaFoldDB" id="A0A1M7UFD9"/>
<keyword evidence="2" id="KW-1185">Reference proteome</keyword>